<dbReference type="Proteomes" id="UP000245872">
    <property type="component" value="Chromosome"/>
</dbReference>
<dbReference type="GO" id="GO:0051539">
    <property type="term" value="F:4 iron, 4 sulfur cluster binding"/>
    <property type="evidence" value="ECO:0007669"/>
    <property type="project" value="UniProtKB-UniRule"/>
</dbReference>
<keyword evidence="2" id="KW-0349">Heme</keyword>
<dbReference type="GO" id="GO:0006779">
    <property type="term" value="P:porphyrin-containing compound biosynthetic process"/>
    <property type="evidence" value="ECO:0007669"/>
    <property type="project" value="InterPro"/>
</dbReference>
<dbReference type="AlphaFoldDB" id="A0A2Z3L915"/>
<keyword evidence="2" id="KW-0411">Iron-sulfur</keyword>
<dbReference type="InterPro" id="IPR007197">
    <property type="entry name" value="rSAM"/>
</dbReference>
<dbReference type="GO" id="GO:0004109">
    <property type="term" value="F:coproporphyrinogen oxidase activity"/>
    <property type="evidence" value="ECO:0007669"/>
    <property type="project" value="InterPro"/>
</dbReference>
<dbReference type="Pfam" id="PF04055">
    <property type="entry name" value="Radical_SAM"/>
    <property type="match status" value="1"/>
</dbReference>
<evidence type="ECO:0000313" key="4">
    <source>
        <dbReference type="EMBL" id="AWN81869.1"/>
    </source>
</evidence>
<dbReference type="PROSITE" id="PS51918">
    <property type="entry name" value="RADICAL_SAM"/>
    <property type="match status" value="1"/>
</dbReference>
<dbReference type="PANTHER" id="PTHR13932">
    <property type="entry name" value="COPROPORPHYRINIGEN III OXIDASE"/>
    <property type="match status" value="1"/>
</dbReference>
<evidence type="ECO:0000256" key="1">
    <source>
        <dbReference type="ARBA" id="ARBA00006100"/>
    </source>
</evidence>
<dbReference type="GO" id="GO:0005737">
    <property type="term" value="C:cytoplasm"/>
    <property type="evidence" value="ECO:0007669"/>
    <property type="project" value="UniProtKB-SubCell"/>
</dbReference>
<dbReference type="InterPro" id="IPR004559">
    <property type="entry name" value="HemW-like"/>
</dbReference>
<reference evidence="4 5" key="1">
    <citation type="submission" date="2018-05" db="EMBL/GenBank/DDBJ databases">
        <title>Candidatus Cardinium hertigii Genome Assembly.</title>
        <authorList>
            <person name="Showmaker K.C."/>
            <person name="Walden K.O."/>
            <person name="Fields C.J."/>
            <person name="Lambert K.N."/>
            <person name="Hudson M.E."/>
        </authorList>
    </citation>
    <scope>NUCLEOTIDE SEQUENCE [LARGE SCALE GENOMIC DNA]</scope>
    <source>
        <strain evidence="5">cHgTN10</strain>
    </source>
</reference>
<keyword evidence="2" id="KW-0963">Cytoplasm</keyword>
<name>A0A2Z3L915_9BACT</name>
<keyword evidence="2" id="KW-0479">Metal-binding</keyword>
<dbReference type="InterPro" id="IPR006638">
    <property type="entry name" value="Elp3/MiaA/NifB-like_rSAM"/>
</dbReference>
<dbReference type="NCBIfam" id="TIGR00539">
    <property type="entry name" value="hemN_rel"/>
    <property type="match status" value="1"/>
</dbReference>
<keyword evidence="2" id="KW-0408">Iron</keyword>
<feature type="domain" description="Radical SAM core" evidence="3">
    <location>
        <begin position="1"/>
        <end position="200"/>
    </location>
</feature>
<dbReference type="SUPFAM" id="SSF102114">
    <property type="entry name" value="Radical SAM enzymes"/>
    <property type="match status" value="1"/>
</dbReference>
<dbReference type="PANTHER" id="PTHR13932:SF5">
    <property type="entry name" value="RADICAL S-ADENOSYL METHIONINE DOMAIN-CONTAINING PROTEIN 1, MITOCHONDRIAL"/>
    <property type="match status" value="1"/>
</dbReference>
<accession>A0A2Z3L915</accession>
<keyword evidence="2" id="KW-0143">Chaperone</keyword>
<proteinExistence type="inferred from homology"/>
<gene>
    <name evidence="4" type="primary">hemN</name>
    <name evidence="4" type="ORF">DK880_00551</name>
</gene>
<comment type="subcellular location">
    <subcellularLocation>
        <location evidence="2">Cytoplasm</location>
    </subcellularLocation>
</comment>
<keyword evidence="4" id="KW-0560">Oxidoreductase</keyword>
<protein>
    <recommendedName>
        <fullName evidence="2">Heme chaperone HemW</fullName>
    </recommendedName>
</protein>
<keyword evidence="2" id="KW-0949">S-adenosyl-L-methionine</keyword>
<keyword evidence="5" id="KW-1185">Reference proteome</keyword>
<sequence length="351" mass="40094">MIACIGQEIYLRRHYLEAVPISSIYFGGGTPSLLAFTEIDHLLTQVFRYCTVATAVEITLEANPDDLTLEKLKGLHQLGINRLSIGVQSFNDKVLQYMHRAHNSVMAQKSIEWARSAQFSNLSIDLIYAIPGTTTEDWQRDLAQAFLLAPEHISAYYLAIEPKTVWEYQRKKGKLLPISEAIAAEQFAWTIETCQQEGYFQYEIANFGRPGKFSRHNINYWCSRPYLGVGPAAHSYKGWYRQANIAQNIKYMQAIQQGHLPYTEERLSVANRVNEYIMTTIRTCWGCDLDWVARQYGVSLLAIRKDYITSIVQEGLAHYVDHKLYLTNRGKRFATKIAGDLFILDTAEANA</sequence>
<dbReference type="SMART" id="SM00729">
    <property type="entry name" value="Elp3"/>
    <property type="match status" value="1"/>
</dbReference>
<evidence type="ECO:0000313" key="5">
    <source>
        <dbReference type="Proteomes" id="UP000245872"/>
    </source>
</evidence>
<dbReference type="KEGG" id="cher:DK880_00551"/>
<dbReference type="InterPro" id="IPR034505">
    <property type="entry name" value="Coproporphyrinogen-III_oxidase"/>
</dbReference>
<evidence type="ECO:0000259" key="3">
    <source>
        <dbReference type="PROSITE" id="PS51918"/>
    </source>
</evidence>
<dbReference type="GO" id="GO:0046872">
    <property type="term" value="F:metal ion binding"/>
    <property type="evidence" value="ECO:0007669"/>
    <property type="project" value="UniProtKB-UniRule"/>
</dbReference>
<evidence type="ECO:0000256" key="2">
    <source>
        <dbReference type="RuleBase" id="RU364116"/>
    </source>
</evidence>
<dbReference type="Gene3D" id="3.30.750.200">
    <property type="match status" value="1"/>
</dbReference>
<keyword evidence="2" id="KW-0004">4Fe-4S</keyword>
<dbReference type="EMBL" id="CP029619">
    <property type="protein sequence ID" value="AWN81869.1"/>
    <property type="molecule type" value="Genomic_DNA"/>
</dbReference>
<comment type="function">
    <text evidence="2">Probably acts as a heme chaperone, transferring heme to an unknown acceptor. Binds one molecule of heme per monomer, possibly covalently. Binds 1 [4Fe-4S] cluster. The cluster is coordinated with 3 cysteines and an exchangeable S-adenosyl-L-methionine.</text>
</comment>
<organism evidence="4 5">
    <name type="scientific">Candidatus Cardinium hertigii</name>
    <dbReference type="NCBI Taxonomy" id="247481"/>
    <lineage>
        <taxon>Bacteria</taxon>
        <taxon>Pseudomonadati</taxon>
        <taxon>Bacteroidota</taxon>
        <taxon>Cytophagia</taxon>
        <taxon>Cytophagales</taxon>
        <taxon>Amoebophilaceae</taxon>
        <taxon>Candidatus Cardinium</taxon>
    </lineage>
</organism>
<dbReference type="InterPro" id="IPR058240">
    <property type="entry name" value="rSAM_sf"/>
</dbReference>
<comment type="similarity">
    <text evidence="1">Belongs to the anaerobic coproporphyrinogen-III oxidase family. HemW subfamily.</text>
</comment>